<sequence>MKFNYNIDNSMTVYKNPVESTMYLEALSLSKLDDWSSTFLANMPEEDLSTVNELMIANNAMLFAGLSREERIRIMYLMFLMKTAIYESVRTGKRLEDFYE</sequence>
<keyword evidence="3" id="KW-1185">Reference proteome</keyword>
<name>A0A2S7XPI6_9GAMM</name>
<dbReference type="RefSeq" id="WP_105072422.1">
    <property type="nucleotide sequence ID" value="NZ_JAFLKP010000003.1"/>
</dbReference>
<proteinExistence type="predicted"/>
<comment type="caution">
    <text evidence="1">The sequence shown here is derived from an EMBL/GenBank/DDBJ whole genome shotgun (WGS) entry which is preliminary data.</text>
</comment>
<dbReference type="AlphaFoldDB" id="A0A2S7XPI6"/>
<dbReference type="EMBL" id="PPGH01000037">
    <property type="protein sequence ID" value="PQJ95301.1"/>
    <property type="molecule type" value="Genomic_DNA"/>
</dbReference>
<reference evidence="1 3" key="1">
    <citation type="submission" date="2018-01" db="EMBL/GenBank/DDBJ databases">
        <title>The complete genome sequence of Chromatium okenii LaCa, a purple sulfur bacterium with a turbulent life.</title>
        <authorList>
            <person name="Luedin S.M."/>
            <person name="Liechti N."/>
            <person name="Storelli N."/>
            <person name="Danza F."/>
            <person name="Wittwer M."/>
            <person name="Pothier J.F."/>
            <person name="Tonolla M.A."/>
        </authorList>
    </citation>
    <scope>NUCLEOTIDE SEQUENCE [LARGE SCALE GENOMIC DNA]</scope>
    <source>
        <strain evidence="1 3">LaCa</strain>
    </source>
</reference>
<gene>
    <name evidence="2" type="ORF">CXB77_00765</name>
    <name evidence="1" type="ORF">CXB77_13735</name>
</gene>
<accession>A0A2S7XPI6</accession>
<evidence type="ECO:0000313" key="1">
    <source>
        <dbReference type="EMBL" id="PQJ95301.1"/>
    </source>
</evidence>
<protein>
    <submittedName>
        <fullName evidence="1">Uncharacterized protein</fullName>
    </submittedName>
</protein>
<dbReference type="Proteomes" id="UP000239936">
    <property type="component" value="Unassembled WGS sequence"/>
</dbReference>
<organism evidence="1 3">
    <name type="scientific">Chromatium okenii</name>
    <dbReference type="NCBI Taxonomy" id="61644"/>
    <lineage>
        <taxon>Bacteria</taxon>
        <taxon>Pseudomonadati</taxon>
        <taxon>Pseudomonadota</taxon>
        <taxon>Gammaproteobacteria</taxon>
        <taxon>Chromatiales</taxon>
        <taxon>Chromatiaceae</taxon>
        <taxon>Chromatium</taxon>
    </lineage>
</organism>
<dbReference type="EMBL" id="PPGH01000008">
    <property type="protein sequence ID" value="PQJ97600.1"/>
    <property type="molecule type" value="Genomic_DNA"/>
</dbReference>
<evidence type="ECO:0000313" key="3">
    <source>
        <dbReference type="Proteomes" id="UP000239936"/>
    </source>
</evidence>
<evidence type="ECO:0000313" key="2">
    <source>
        <dbReference type="EMBL" id="PQJ97600.1"/>
    </source>
</evidence>